<dbReference type="AlphaFoldDB" id="A0A915J1V0"/>
<keyword evidence="1" id="KW-1133">Transmembrane helix</keyword>
<protein>
    <submittedName>
        <fullName evidence="3">Uncharacterized protein</fullName>
    </submittedName>
</protein>
<evidence type="ECO:0000313" key="3">
    <source>
        <dbReference type="WBParaSite" id="nRc.2.0.1.t20084-RA"/>
    </source>
</evidence>
<keyword evidence="1" id="KW-0812">Transmembrane</keyword>
<accession>A0A915J1V0</accession>
<dbReference type="Proteomes" id="UP000887565">
    <property type="component" value="Unplaced"/>
</dbReference>
<sequence length="136" mass="15744">MCIRKNQLCQRKIGKIDGRSVFFDDFLTFMRRDIGVNRRMCIATSYNNWKKTFEKISSSIFDYKNFEINKPEAYCQLNGENPRLDIIDLELLLLVKLFNFDRNFSMKYSSFAAASTNVLLLIFALAQADNAGNASK</sequence>
<reference evidence="3" key="1">
    <citation type="submission" date="2022-11" db="UniProtKB">
        <authorList>
            <consortium name="WormBaseParasite"/>
        </authorList>
    </citation>
    <scope>IDENTIFICATION</scope>
</reference>
<keyword evidence="2" id="KW-1185">Reference proteome</keyword>
<keyword evidence="1" id="KW-0472">Membrane</keyword>
<dbReference type="WBParaSite" id="nRc.2.0.1.t20084-RA">
    <property type="protein sequence ID" value="nRc.2.0.1.t20084-RA"/>
    <property type="gene ID" value="nRc.2.0.1.g20084"/>
</dbReference>
<proteinExistence type="predicted"/>
<organism evidence="2 3">
    <name type="scientific">Romanomermis culicivorax</name>
    <name type="common">Nematode worm</name>
    <dbReference type="NCBI Taxonomy" id="13658"/>
    <lineage>
        <taxon>Eukaryota</taxon>
        <taxon>Metazoa</taxon>
        <taxon>Ecdysozoa</taxon>
        <taxon>Nematoda</taxon>
        <taxon>Enoplea</taxon>
        <taxon>Dorylaimia</taxon>
        <taxon>Mermithida</taxon>
        <taxon>Mermithoidea</taxon>
        <taxon>Mermithidae</taxon>
        <taxon>Romanomermis</taxon>
    </lineage>
</organism>
<feature type="transmembrane region" description="Helical" evidence="1">
    <location>
        <begin position="108"/>
        <end position="128"/>
    </location>
</feature>
<evidence type="ECO:0000256" key="1">
    <source>
        <dbReference type="SAM" id="Phobius"/>
    </source>
</evidence>
<name>A0A915J1V0_ROMCU</name>
<evidence type="ECO:0000313" key="2">
    <source>
        <dbReference type="Proteomes" id="UP000887565"/>
    </source>
</evidence>